<protein>
    <recommendedName>
        <fullName evidence="8">Ubinuclein-1</fullName>
    </recommendedName>
</protein>
<reference evidence="6" key="2">
    <citation type="submission" date="2020-11" db="EMBL/GenBank/DDBJ databases">
        <authorList>
            <person name="McCartney M.A."/>
            <person name="Auch B."/>
            <person name="Kono T."/>
            <person name="Mallez S."/>
            <person name="Becker A."/>
            <person name="Gohl D.M."/>
            <person name="Silverstein K.A.T."/>
            <person name="Koren S."/>
            <person name="Bechman K.B."/>
            <person name="Herman A."/>
            <person name="Abrahante J.E."/>
            <person name="Garbe J."/>
        </authorList>
    </citation>
    <scope>NUCLEOTIDE SEQUENCE</scope>
    <source>
        <strain evidence="6">Duluth1</strain>
        <tissue evidence="6">Whole animal</tissue>
    </source>
</reference>
<keyword evidence="1" id="KW-0597">Phosphoprotein</keyword>
<feature type="coiled-coil region" evidence="2">
    <location>
        <begin position="803"/>
        <end position="841"/>
    </location>
</feature>
<sequence>MEGPKRLTFTTVGPPVPEPKKVTVPKTFRFDLDLSETTDTTCPEYFYTELVKTILVGNSENNNTSVNPEDPFGDGNDLDNLAAIAKRFEDKYNKTDGKKKKKKKWQDNYYLTSLGEGYDESDTFIDNSEAYDEVLPETMTTKLGGFYINSGRLDLKEFSDDSADDFVTPKSVKKNKKRRISSDEGSGDDQQTAKKKKIKDTLTVDGEVKKKKKKLIVPPGEKGFKKPKIIKDKTKNGKQTAISSLIKSTSPTTNGERLVENGVHNEEGEMTEEMKSNVSMAIESVIAMAGRDDSNSRDTEEPKKEIDPESVPKLPPNLPEGMDTKIEELKELATKSRDGKCKFFTGDVNKLLLEVELLSKQISVGSRSTIFAHLAAHLPCSKDTLLKRAKMLRAKELEDKIKEPLEKLKQAVTRVMPAIKEKYEEECKRAALEKQEEGPKEGESKKDEVGEAGREEEGSEEDDEKTGQSDVAKKRQTGPRKKFPWDNDTRNALCDVVRVKMHTYLMARTKAQSAEEFCKGFLEQEVRPLWPKGWMQTRVLYRESKTAHHTYTNPQKPKKTLVLNKVGTSSPLNTSGASTPGANTSMTEKSGSAKTGGVVVMSKVNPSPGNVIKVSNIPTNGKPVMTSAKSAGIATVSRPTMPSPNTPALPAKKAVPTLLDYVQSNPSPNLSFMSSALSNNKGNPLASSMDILSYATSKPSTVSADLQSGSHKTWDHKASDILRSSMVSEQASKISPPSVKRQNSTPISSAQSMNTFLAQYANFATSPIALMQSGNYSAESAMNLSTKADQQLMQKHLESERQKQKLVEQQKIAEKQRQLEQQKIQQQNQHLQQQQQQQQAAKHIITISRASLDQTSQPKPPSQSPMSLAMSKSISSNQNQVTGKMTPKQLASQFVGQSLSKYSEAFIRQELSDGSYVRAIPKKAGTSPGNGQGNIQSTSDSLRKISPQAVASQEVHAGNIKSEGLHLQNQDHSLPASKATNGATATSLLQSLFGHSQGQAFPTTQSQRSPSRPSLSPQGPTVPLTVSHSGSPNGQWFGQQPGGGARQPTINYQGMTLTSEQIASLRAQQRLAQTATMFKTAEGPK</sequence>
<feature type="compositionally biased region" description="Basic and acidic residues" evidence="3">
    <location>
        <begin position="290"/>
        <end position="307"/>
    </location>
</feature>
<dbReference type="Proteomes" id="UP000828390">
    <property type="component" value="Unassembled WGS sequence"/>
</dbReference>
<feature type="region of interest" description="Disordered" evidence="3">
    <location>
        <begin position="289"/>
        <end position="320"/>
    </location>
</feature>
<name>A0A9D4KLH5_DREPO</name>
<feature type="compositionally biased region" description="Polar residues" evidence="3">
    <location>
        <begin position="239"/>
        <end position="255"/>
    </location>
</feature>
<evidence type="ECO:0000256" key="1">
    <source>
        <dbReference type="ARBA" id="ARBA00022553"/>
    </source>
</evidence>
<dbReference type="OrthoDB" id="68076at2759"/>
<feature type="region of interest" description="Disordered" evidence="3">
    <location>
        <begin position="430"/>
        <end position="487"/>
    </location>
</feature>
<proteinExistence type="predicted"/>
<keyword evidence="2" id="KW-0175">Coiled coil</keyword>
<dbReference type="PANTHER" id="PTHR21669:SF28">
    <property type="entry name" value="YEMANUCLEIN"/>
    <property type="match status" value="1"/>
</dbReference>
<dbReference type="EMBL" id="JAIWYP010000004">
    <property type="protein sequence ID" value="KAH3842078.1"/>
    <property type="molecule type" value="Genomic_DNA"/>
</dbReference>
<dbReference type="GO" id="GO:0005634">
    <property type="term" value="C:nucleus"/>
    <property type="evidence" value="ECO:0007669"/>
    <property type="project" value="TreeGrafter"/>
</dbReference>
<dbReference type="InterPro" id="IPR014840">
    <property type="entry name" value="HRD"/>
</dbReference>
<feature type="domain" description="Hpc2-related" evidence="4">
    <location>
        <begin position="113"/>
        <end position="154"/>
    </location>
</feature>
<dbReference type="Pfam" id="PF08729">
    <property type="entry name" value="HUN"/>
    <property type="match status" value="1"/>
</dbReference>
<dbReference type="InterPro" id="IPR026947">
    <property type="entry name" value="UBN_middle_dom"/>
</dbReference>
<feature type="compositionally biased region" description="Polar residues" evidence="3">
    <location>
        <begin position="1024"/>
        <end position="1038"/>
    </location>
</feature>
<keyword evidence="7" id="KW-1185">Reference proteome</keyword>
<feature type="domain" description="Ubinuclein middle" evidence="5">
    <location>
        <begin position="314"/>
        <end position="542"/>
    </location>
</feature>
<feature type="region of interest" description="Disordered" evidence="3">
    <location>
        <begin position="567"/>
        <end position="594"/>
    </location>
</feature>
<feature type="compositionally biased region" description="Polar residues" evidence="3">
    <location>
        <begin position="870"/>
        <end position="882"/>
    </location>
</feature>
<evidence type="ECO:0000313" key="6">
    <source>
        <dbReference type="EMBL" id="KAH3842078.1"/>
    </source>
</evidence>
<comment type="caution">
    <text evidence="6">The sequence shown here is derived from an EMBL/GenBank/DDBJ whole genome shotgun (WGS) entry which is preliminary data.</text>
</comment>
<feature type="region of interest" description="Disordered" evidence="3">
    <location>
        <begin position="1"/>
        <end position="22"/>
    </location>
</feature>
<reference evidence="6" key="1">
    <citation type="journal article" date="2019" name="bioRxiv">
        <title>The Genome of the Zebra Mussel, Dreissena polymorpha: A Resource for Invasive Species Research.</title>
        <authorList>
            <person name="McCartney M.A."/>
            <person name="Auch B."/>
            <person name="Kono T."/>
            <person name="Mallez S."/>
            <person name="Zhang Y."/>
            <person name="Obille A."/>
            <person name="Becker A."/>
            <person name="Abrahante J.E."/>
            <person name="Garbe J."/>
            <person name="Badalamenti J.P."/>
            <person name="Herman A."/>
            <person name="Mangelson H."/>
            <person name="Liachko I."/>
            <person name="Sullivan S."/>
            <person name="Sone E.D."/>
            <person name="Koren S."/>
            <person name="Silverstein K.A.T."/>
            <person name="Beckman K.B."/>
            <person name="Gohl D.M."/>
        </authorList>
    </citation>
    <scope>NUCLEOTIDE SEQUENCE</scope>
    <source>
        <strain evidence="6">Duluth1</strain>
        <tissue evidence="6">Whole animal</tissue>
    </source>
</reference>
<dbReference type="PANTHER" id="PTHR21669">
    <property type="entry name" value="CAPZ-INTERACTING PROTEIN AND RELATED PROTEINS"/>
    <property type="match status" value="1"/>
</dbReference>
<dbReference type="AlphaFoldDB" id="A0A9D4KLH5"/>
<gene>
    <name evidence="6" type="ORF">DPMN_115566</name>
</gene>
<evidence type="ECO:0000259" key="4">
    <source>
        <dbReference type="Pfam" id="PF08729"/>
    </source>
</evidence>
<evidence type="ECO:0000256" key="3">
    <source>
        <dbReference type="SAM" id="MobiDB-lite"/>
    </source>
</evidence>
<evidence type="ECO:0008006" key="8">
    <source>
        <dbReference type="Google" id="ProtNLM"/>
    </source>
</evidence>
<evidence type="ECO:0000256" key="2">
    <source>
        <dbReference type="SAM" id="Coils"/>
    </source>
</evidence>
<feature type="compositionally biased region" description="Polar residues" evidence="3">
    <location>
        <begin position="567"/>
        <end position="593"/>
    </location>
</feature>
<feature type="region of interest" description="Disordered" evidence="3">
    <location>
        <begin position="725"/>
        <end position="747"/>
    </location>
</feature>
<evidence type="ECO:0000259" key="5">
    <source>
        <dbReference type="Pfam" id="PF14075"/>
    </source>
</evidence>
<feature type="compositionally biased region" description="Low complexity" evidence="3">
    <location>
        <begin position="1002"/>
        <end position="1019"/>
    </location>
</feature>
<feature type="compositionally biased region" description="Polar residues" evidence="3">
    <location>
        <begin position="927"/>
        <end position="940"/>
    </location>
</feature>
<feature type="compositionally biased region" description="Basic and acidic residues" evidence="3">
    <location>
        <begin position="430"/>
        <end position="456"/>
    </location>
</feature>
<accession>A0A9D4KLH5</accession>
<organism evidence="6 7">
    <name type="scientific">Dreissena polymorpha</name>
    <name type="common">Zebra mussel</name>
    <name type="synonym">Mytilus polymorpha</name>
    <dbReference type="NCBI Taxonomy" id="45954"/>
    <lineage>
        <taxon>Eukaryota</taxon>
        <taxon>Metazoa</taxon>
        <taxon>Spiralia</taxon>
        <taxon>Lophotrochozoa</taxon>
        <taxon>Mollusca</taxon>
        <taxon>Bivalvia</taxon>
        <taxon>Autobranchia</taxon>
        <taxon>Heteroconchia</taxon>
        <taxon>Euheterodonta</taxon>
        <taxon>Imparidentia</taxon>
        <taxon>Neoheterodontei</taxon>
        <taxon>Myida</taxon>
        <taxon>Dreissenoidea</taxon>
        <taxon>Dreissenidae</taxon>
        <taxon>Dreissena</taxon>
    </lineage>
</organism>
<feature type="compositionally biased region" description="Basic and acidic residues" evidence="3">
    <location>
        <begin position="199"/>
        <end position="208"/>
    </location>
</feature>
<evidence type="ECO:0000313" key="7">
    <source>
        <dbReference type="Proteomes" id="UP000828390"/>
    </source>
</evidence>
<feature type="region of interest" description="Disordered" evidence="3">
    <location>
        <begin position="170"/>
        <end position="257"/>
    </location>
</feature>
<dbReference type="Pfam" id="PF14075">
    <property type="entry name" value="UBN_AB"/>
    <property type="match status" value="1"/>
</dbReference>
<feature type="region of interest" description="Disordered" evidence="3">
    <location>
        <begin position="998"/>
        <end position="1050"/>
    </location>
</feature>
<dbReference type="GO" id="GO:0006325">
    <property type="term" value="P:chromatin organization"/>
    <property type="evidence" value="ECO:0007669"/>
    <property type="project" value="TreeGrafter"/>
</dbReference>
<feature type="region of interest" description="Disordered" evidence="3">
    <location>
        <begin position="850"/>
        <end position="882"/>
    </location>
</feature>
<feature type="region of interest" description="Disordered" evidence="3">
    <location>
        <begin position="920"/>
        <end position="955"/>
    </location>
</feature>